<keyword evidence="5" id="KW-0645">Protease</keyword>
<evidence type="ECO:0000256" key="3">
    <source>
        <dbReference type="ARBA" id="ARBA00022475"/>
    </source>
</evidence>
<dbReference type="InterPro" id="IPR050515">
    <property type="entry name" value="Beta-lactam/transpept"/>
</dbReference>
<dbReference type="InterPro" id="IPR005311">
    <property type="entry name" value="PBP_dimer"/>
</dbReference>
<keyword evidence="3" id="KW-1003">Cell membrane</keyword>
<evidence type="ECO:0000256" key="12">
    <source>
        <dbReference type="ARBA" id="ARBA00023316"/>
    </source>
</evidence>
<dbReference type="Gene3D" id="3.90.1310.10">
    <property type="entry name" value="Penicillin-binding protein 2a (Domain 2)"/>
    <property type="match status" value="1"/>
</dbReference>
<evidence type="ECO:0000313" key="17">
    <source>
        <dbReference type="Proteomes" id="UP000177067"/>
    </source>
</evidence>
<evidence type="ECO:0000256" key="1">
    <source>
        <dbReference type="ARBA" id="ARBA00004167"/>
    </source>
</evidence>
<sequence length="648" mass="72566">MKSSIFKKFTGKIFSNNSIYNAYDDSVIFETASGKQIATPIGKTHIGTNFTKKKANLFIFFVIATVFIIVARLYYLQIFQGSQYLNIAKGNREKKIPIVSERGHILDRNGVQLTENIPNFSLALTPSELPDNKADLDKVVSKLAVITSSTESDIFDTLNEFSDYLYESIIIKEDLDYDTALSIQIKSADLPGLYIQRGSKRLYTYVNLDERSSMAHIIGYLGKLDRKQLDAFYELGYLPSDIAGQTGIEKQYEKLLRGVYGEIVYEVDALGHEQNVLSETAPKSGDHIKLTIDLNIQKKLEEILQKNLDANKKKRGSAVVMNPKNGEILALVSLPTYNNNDFSGGIDFETYKKYTEDKDNPLFNRAVAGSYPSGSTIKPAIAVSALEDGIITKNTSFLSVGGISVDPWFFPDWQAGGHGRTNVRYSLAWSVNTFYYYIGGGYENFTGLGIDKIKEYLNLFGFGKKLGIDLPGENSGFLPSKEWKEEVKKEKWYIGDTYNVSIGQGDVLVTPLQIASMTATIANGGTFYKPKLLKSIVDSDYLEEKTQEKEIILKDFIQKDHLKTVREGMRDCVVYGSCRRLASSPIETAGKTGTAQWSSNNDPHSWYTSFAPYDDPSVVLTVLIEEGAGESSSAVPVADEFYRWWYYY</sequence>
<keyword evidence="4" id="KW-0997">Cell inner membrane</keyword>
<accession>A0A1F6LLC7</accession>
<organism evidence="16 17">
    <name type="scientific">Candidatus Magasanikbacteria bacterium RIFCSPHIGHO2_01_FULL_33_34</name>
    <dbReference type="NCBI Taxonomy" id="1798671"/>
    <lineage>
        <taxon>Bacteria</taxon>
        <taxon>Candidatus Magasanikiibacteriota</taxon>
    </lineage>
</organism>
<dbReference type="Pfam" id="PF00905">
    <property type="entry name" value="Transpeptidase"/>
    <property type="match status" value="1"/>
</dbReference>
<dbReference type="GO" id="GO:0008360">
    <property type="term" value="P:regulation of cell shape"/>
    <property type="evidence" value="ECO:0007669"/>
    <property type="project" value="UniProtKB-KW"/>
</dbReference>
<dbReference type="SUPFAM" id="SSF56519">
    <property type="entry name" value="Penicillin binding protein dimerisation domain"/>
    <property type="match status" value="1"/>
</dbReference>
<dbReference type="EMBL" id="MFPS01000003">
    <property type="protein sequence ID" value="OGH60139.1"/>
    <property type="molecule type" value="Genomic_DNA"/>
</dbReference>
<dbReference type="InterPro" id="IPR012338">
    <property type="entry name" value="Beta-lactam/transpept-like"/>
</dbReference>
<keyword evidence="9" id="KW-0573">Peptidoglycan synthesis</keyword>
<dbReference type="InterPro" id="IPR017790">
    <property type="entry name" value="Penicillin-binding_protein_2"/>
</dbReference>
<keyword evidence="7" id="KW-0378">Hydrolase</keyword>
<dbReference type="InterPro" id="IPR036138">
    <property type="entry name" value="PBP_dimer_sf"/>
</dbReference>
<name>A0A1F6LLC7_9BACT</name>
<keyword evidence="6 13" id="KW-0812">Transmembrane</keyword>
<evidence type="ECO:0000256" key="13">
    <source>
        <dbReference type="SAM" id="Phobius"/>
    </source>
</evidence>
<dbReference type="GO" id="GO:0071972">
    <property type="term" value="F:peptidoglycan L,D-transpeptidase activity"/>
    <property type="evidence" value="ECO:0007669"/>
    <property type="project" value="TreeGrafter"/>
</dbReference>
<dbReference type="Proteomes" id="UP000177067">
    <property type="component" value="Unassembled WGS sequence"/>
</dbReference>
<dbReference type="GO" id="GO:0005886">
    <property type="term" value="C:plasma membrane"/>
    <property type="evidence" value="ECO:0007669"/>
    <property type="project" value="UniProtKB-SubCell"/>
</dbReference>
<keyword evidence="11 13" id="KW-0472">Membrane</keyword>
<evidence type="ECO:0000256" key="9">
    <source>
        <dbReference type="ARBA" id="ARBA00022984"/>
    </source>
</evidence>
<comment type="subcellular location">
    <subcellularLocation>
        <location evidence="2">Cell membrane</location>
    </subcellularLocation>
    <subcellularLocation>
        <location evidence="1">Membrane</location>
        <topology evidence="1">Single-pass membrane protein</topology>
    </subcellularLocation>
</comment>
<evidence type="ECO:0000313" key="16">
    <source>
        <dbReference type="EMBL" id="OGH60139.1"/>
    </source>
</evidence>
<comment type="caution">
    <text evidence="16">The sequence shown here is derived from an EMBL/GenBank/DDBJ whole genome shotgun (WGS) entry which is preliminary data.</text>
</comment>
<protein>
    <submittedName>
        <fullName evidence="16">Penicillin-binding protein 2</fullName>
    </submittedName>
</protein>
<evidence type="ECO:0000256" key="10">
    <source>
        <dbReference type="ARBA" id="ARBA00022989"/>
    </source>
</evidence>
<keyword evidence="8" id="KW-0133">Cell shape</keyword>
<dbReference type="GO" id="GO:0071555">
    <property type="term" value="P:cell wall organization"/>
    <property type="evidence" value="ECO:0007669"/>
    <property type="project" value="UniProtKB-KW"/>
</dbReference>
<dbReference type="GO" id="GO:0009002">
    <property type="term" value="F:serine-type D-Ala-D-Ala carboxypeptidase activity"/>
    <property type="evidence" value="ECO:0007669"/>
    <property type="project" value="InterPro"/>
</dbReference>
<evidence type="ECO:0000256" key="4">
    <source>
        <dbReference type="ARBA" id="ARBA00022519"/>
    </source>
</evidence>
<evidence type="ECO:0000259" key="15">
    <source>
        <dbReference type="Pfam" id="PF03717"/>
    </source>
</evidence>
<dbReference type="Pfam" id="PF03717">
    <property type="entry name" value="PBP_dimer"/>
    <property type="match status" value="1"/>
</dbReference>
<dbReference type="PANTHER" id="PTHR30627:SF2">
    <property type="entry name" value="PEPTIDOGLYCAN D,D-TRANSPEPTIDASE MRDA"/>
    <property type="match status" value="1"/>
</dbReference>
<evidence type="ECO:0000256" key="6">
    <source>
        <dbReference type="ARBA" id="ARBA00022692"/>
    </source>
</evidence>
<evidence type="ECO:0000256" key="8">
    <source>
        <dbReference type="ARBA" id="ARBA00022960"/>
    </source>
</evidence>
<feature type="domain" description="Penicillin-binding protein dimerisation" evidence="15">
    <location>
        <begin position="98"/>
        <end position="275"/>
    </location>
</feature>
<dbReference type="GO" id="GO:0008658">
    <property type="term" value="F:penicillin binding"/>
    <property type="evidence" value="ECO:0007669"/>
    <property type="project" value="InterPro"/>
</dbReference>
<proteinExistence type="predicted"/>
<keyword evidence="10 13" id="KW-1133">Transmembrane helix</keyword>
<gene>
    <name evidence="16" type="ORF">A2725_00625</name>
</gene>
<keyword evidence="12" id="KW-0961">Cell wall biogenesis/degradation</keyword>
<dbReference type="GO" id="GO:0009252">
    <property type="term" value="P:peptidoglycan biosynthetic process"/>
    <property type="evidence" value="ECO:0007669"/>
    <property type="project" value="UniProtKB-KW"/>
</dbReference>
<evidence type="ECO:0000259" key="14">
    <source>
        <dbReference type="Pfam" id="PF00905"/>
    </source>
</evidence>
<evidence type="ECO:0000256" key="11">
    <source>
        <dbReference type="ARBA" id="ARBA00023136"/>
    </source>
</evidence>
<dbReference type="SUPFAM" id="SSF56601">
    <property type="entry name" value="beta-lactamase/transpeptidase-like"/>
    <property type="match status" value="1"/>
</dbReference>
<dbReference type="InterPro" id="IPR001460">
    <property type="entry name" value="PCN-bd_Tpept"/>
</dbReference>
<feature type="domain" description="Penicillin-binding protein transpeptidase" evidence="14">
    <location>
        <begin position="316"/>
        <end position="641"/>
    </location>
</feature>
<dbReference type="NCBIfam" id="TIGR03423">
    <property type="entry name" value="pbp2_mrdA"/>
    <property type="match status" value="1"/>
</dbReference>
<evidence type="ECO:0000256" key="2">
    <source>
        <dbReference type="ARBA" id="ARBA00004236"/>
    </source>
</evidence>
<dbReference type="GO" id="GO:0006508">
    <property type="term" value="P:proteolysis"/>
    <property type="evidence" value="ECO:0007669"/>
    <property type="project" value="UniProtKB-KW"/>
</dbReference>
<dbReference type="AlphaFoldDB" id="A0A1F6LLC7"/>
<feature type="transmembrane region" description="Helical" evidence="13">
    <location>
        <begin position="55"/>
        <end position="75"/>
    </location>
</feature>
<evidence type="ECO:0000256" key="7">
    <source>
        <dbReference type="ARBA" id="ARBA00022801"/>
    </source>
</evidence>
<dbReference type="Gene3D" id="3.40.710.10">
    <property type="entry name" value="DD-peptidase/beta-lactamase superfamily"/>
    <property type="match status" value="1"/>
</dbReference>
<evidence type="ECO:0000256" key="5">
    <source>
        <dbReference type="ARBA" id="ARBA00022670"/>
    </source>
</evidence>
<dbReference type="PANTHER" id="PTHR30627">
    <property type="entry name" value="PEPTIDOGLYCAN D,D-TRANSPEPTIDASE"/>
    <property type="match status" value="1"/>
</dbReference>
<reference evidence="16 17" key="1">
    <citation type="journal article" date="2016" name="Nat. Commun.">
        <title>Thousands of microbial genomes shed light on interconnected biogeochemical processes in an aquifer system.</title>
        <authorList>
            <person name="Anantharaman K."/>
            <person name="Brown C.T."/>
            <person name="Hug L.A."/>
            <person name="Sharon I."/>
            <person name="Castelle C.J."/>
            <person name="Probst A.J."/>
            <person name="Thomas B.C."/>
            <person name="Singh A."/>
            <person name="Wilkins M.J."/>
            <person name="Karaoz U."/>
            <person name="Brodie E.L."/>
            <person name="Williams K.H."/>
            <person name="Hubbard S.S."/>
            <person name="Banfield J.F."/>
        </authorList>
    </citation>
    <scope>NUCLEOTIDE SEQUENCE [LARGE SCALE GENOMIC DNA]</scope>
</reference>